<feature type="transmembrane region" description="Helical" evidence="8">
    <location>
        <begin position="198"/>
        <end position="221"/>
    </location>
</feature>
<evidence type="ECO:0000256" key="7">
    <source>
        <dbReference type="SAM" id="MobiDB-lite"/>
    </source>
</evidence>
<sequence length="313" mass="32327">GTERGSPSRPPRGPSAPGSVFPGAPSSLPSAPVPSAPIPVPSYRCFKAVMFLSGLLFGSGVIFALCYGQRVLGARLGLAASAGIALPIGLLCGLLTALLRSVGLFTTGLLLGLLLAAAALAVAAPVPPPSPWVPVSTALALALLCALLALRWPKAVTVAATAALGAAAVLVGADYFAEALALVLFVCDRLRRAPAPALCWPGWALLGAWPLLSFLAALLQWRITARGCAHSAGERGTRCPGGLGRGRARGRWDGNGMKMEMRCGQDGMGTGVGTGWGWSRMGKGLRWDEDGVRMAKGLGWELGRGWKLGCRWD</sequence>
<feature type="compositionally biased region" description="Low complexity" evidence="7">
    <location>
        <begin position="15"/>
        <end position="25"/>
    </location>
</feature>
<evidence type="ECO:0000256" key="3">
    <source>
        <dbReference type="ARBA" id="ARBA00022692"/>
    </source>
</evidence>
<evidence type="ECO:0000256" key="8">
    <source>
        <dbReference type="SAM" id="Phobius"/>
    </source>
</evidence>
<dbReference type="InParanoid" id="A0A672UGL5"/>
<comment type="similarity">
    <text evidence="2">Belongs to the TMEM198 family.</text>
</comment>
<reference evidence="10" key="2">
    <citation type="submission" date="2025-08" db="UniProtKB">
        <authorList>
            <consortium name="Ensembl"/>
        </authorList>
    </citation>
    <scope>IDENTIFICATION</scope>
</reference>
<evidence type="ECO:0000256" key="2">
    <source>
        <dbReference type="ARBA" id="ARBA00006244"/>
    </source>
</evidence>
<protein>
    <recommendedName>
        <fullName evidence="6">Transmembrane protein 198</fullName>
    </recommendedName>
</protein>
<keyword evidence="4 8" id="KW-1133">Transmembrane helix</keyword>
<dbReference type="GeneTree" id="ENSGT00390000016940"/>
<feature type="region of interest" description="Disordered" evidence="7">
    <location>
        <begin position="1"/>
        <end position="25"/>
    </location>
</feature>
<dbReference type="GO" id="GO:0005886">
    <property type="term" value="C:plasma membrane"/>
    <property type="evidence" value="ECO:0007669"/>
    <property type="project" value="TreeGrafter"/>
</dbReference>
<accession>A0A672UGL5</accession>
<dbReference type="InterPro" id="IPR025256">
    <property type="entry name" value="TM7S3/TM198-like_dom"/>
</dbReference>
<evidence type="ECO:0000256" key="1">
    <source>
        <dbReference type="ARBA" id="ARBA00004141"/>
    </source>
</evidence>
<feature type="domain" description="TM7S3/TM198-like" evidence="9">
    <location>
        <begin position="43"/>
        <end position="221"/>
    </location>
</feature>
<evidence type="ECO:0000256" key="4">
    <source>
        <dbReference type="ARBA" id="ARBA00022989"/>
    </source>
</evidence>
<organism evidence="10 11">
    <name type="scientific">Strigops habroptila</name>
    <name type="common">Kakapo</name>
    <dbReference type="NCBI Taxonomy" id="2489341"/>
    <lineage>
        <taxon>Eukaryota</taxon>
        <taxon>Metazoa</taxon>
        <taxon>Chordata</taxon>
        <taxon>Craniata</taxon>
        <taxon>Vertebrata</taxon>
        <taxon>Euteleostomi</taxon>
        <taxon>Archelosauria</taxon>
        <taxon>Archosauria</taxon>
        <taxon>Dinosauria</taxon>
        <taxon>Saurischia</taxon>
        <taxon>Theropoda</taxon>
        <taxon>Coelurosauria</taxon>
        <taxon>Aves</taxon>
        <taxon>Neognathae</taxon>
        <taxon>Neoaves</taxon>
        <taxon>Telluraves</taxon>
        <taxon>Australaves</taxon>
        <taxon>Psittaciformes</taxon>
        <taxon>Psittacidae</taxon>
        <taxon>Strigops</taxon>
    </lineage>
</organism>
<dbReference type="PANTHER" id="PTHR31247:SF17">
    <property type="entry name" value="DUF4203 DOMAIN-CONTAINING PROTEIN"/>
    <property type="match status" value="1"/>
</dbReference>
<reference evidence="10" key="3">
    <citation type="submission" date="2025-09" db="UniProtKB">
        <authorList>
            <consortium name="Ensembl"/>
        </authorList>
    </citation>
    <scope>IDENTIFICATION</scope>
</reference>
<dbReference type="Ensembl" id="ENSSHBT00005017192.1">
    <property type="protein sequence ID" value="ENSSHBP00005014299.1"/>
    <property type="gene ID" value="ENSSHBG00005012538.1"/>
</dbReference>
<dbReference type="AlphaFoldDB" id="A0A672UGL5"/>
<feature type="transmembrane region" description="Helical" evidence="8">
    <location>
        <begin position="76"/>
        <end position="98"/>
    </location>
</feature>
<dbReference type="PANTHER" id="PTHR31247">
    <property type="entry name" value="TRANSMEMBRANE PROTEIN 198 FAMILY MEMBER"/>
    <property type="match status" value="1"/>
</dbReference>
<feature type="transmembrane region" description="Helical" evidence="8">
    <location>
        <begin position="158"/>
        <end position="186"/>
    </location>
</feature>
<feature type="transmembrane region" description="Helical" evidence="8">
    <location>
        <begin position="131"/>
        <end position="152"/>
    </location>
</feature>
<evidence type="ECO:0000256" key="6">
    <source>
        <dbReference type="ARBA" id="ARBA00049737"/>
    </source>
</evidence>
<dbReference type="Pfam" id="PF13886">
    <property type="entry name" value="TM7S3_TM198"/>
    <property type="match status" value="1"/>
</dbReference>
<dbReference type="Proteomes" id="UP000472266">
    <property type="component" value="Chromosome 23"/>
</dbReference>
<feature type="transmembrane region" description="Helical" evidence="8">
    <location>
        <begin position="48"/>
        <end position="67"/>
    </location>
</feature>
<keyword evidence="5 8" id="KW-0472">Membrane</keyword>
<dbReference type="InterPro" id="IPR040236">
    <property type="entry name" value="TMEM198"/>
</dbReference>
<evidence type="ECO:0000313" key="10">
    <source>
        <dbReference type="Ensembl" id="ENSSHBP00005014299.1"/>
    </source>
</evidence>
<evidence type="ECO:0000259" key="9">
    <source>
        <dbReference type="Pfam" id="PF13886"/>
    </source>
</evidence>
<evidence type="ECO:0000256" key="5">
    <source>
        <dbReference type="ARBA" id="ARBA00023136"/>
    </source>
</evidence>
<evidence type="ECO:0000313" key="11">
    <source>
        <dbReference type="Proteomes" id="UP000472266"/>
    </source>
</evidence>
<name>A0A672UGL5_STRHB</name>
<proteinExistence type="inferred from homology"/>
<keyword evidence="3 8" id="KW-0812">Transmembrane</keyword>
<comment type="subcellular location">
    <subcellularLocation>
        <location evidence="1">Membrane</location>
        <topology evidence="1">Multi-pass membrane protein</topology>
    </subcellularLocation>
</comment>
<feature type="transmembrane region" description="Helical" evidence="8">
    <location>
        <begin position="104"/>
        <end position="124"/>
    </location>
</feature>
<keyword evidence="11" id="KW-1185">Reference proteome</keyword>
<reference evidence="10 11" key="1">
    <citation type="submission" date="2019-11" db="EMBL/GenBank/DDBJ databases">
        <title>Strigops habroptila (kakapo) genome, bStrHab1, primary haplotype, v2.</title>
        <authorList>
            <person name="Jarvis E.D."/>
            <person name="Howard J."/>
            <person name="Rhie A."/>
            <person name="Phillippy A."/>
            <person name="Korlach J."/>
            <person name="Digby A."/>
            <person name="Iorns D."/>
            <person name="Eason D."/>
            <person name="Robertson B."/>
            <person name="Raemaekers T."/>
            <person name="Howe K."/>
            <person name="Lewin H."/>
            <person name="Damas J."/>
            <person name="Hastie A."/>
            <person name="Tracey A."/>
            <person name="Chow W."/>
            <person name="Fedrigo O."/>
        </authorList>
    </citation>
    <scope>NUCLEOTIDE SEQUENCE [LARGE SCALE GENOMIC DNA]</scope>
</reference>